<dbReference type="InterPro" id="IPR045225">
    <property type="entry name" value="Uracil/uridine/allantoin_perm"/>
</dbReference>
<proteinExistence type="inferred from homology"/>
<reference evidence="8 9" key="1">
    <citation type="submission" date="2016-10" db="EMBL/GenBank/DDBJ databases">
        <title>The Draft Genome Sequence of Actinokineospora bangkokensis 44EHWT reveals the biosynthetic pathway of antifungal compounds Thailandins with unusual extender unit butylmalonyl-CoA.</title>
        <authorList>
            <person name="Greule A."/>
            <person name="Intra B."/>
            <person name="Flemming S."/>
            <person name="Rommel M.G."/>
            <person name="Panbangred W."/>
            <person name="Bechthold A."/>
        </authorList>
    </citation>
    <scope>NUCLEOTIDE SEQUENCE [LARGE SCALE GENOMIC DNA]</scope>
    <source>
        <strain evidence="8 9">44EHW</strain>
    </source>
</reference>
<feature type="transmembrane region" description="Helical" evidence="7">
    <location>
        <begin position="383"/>
        <end position="401"/>
    </location>
</feature>
<keyword evidence="3 7" id="KW-0812">Transmembrane</keyword>
<feature type="transmembrane region" description="Helical" evidence="7">
    <location>
        <begin position="190"/>
        <end position="208"/>
    </location>
</feature>
<evidence type="ECO:0000313" key="9">
    <source>
        <dbReference type="Proteomes" id="UP000186040"/>
    </source>
</evidence>
<dbReference type="Gene3D" id="1.10.4160.10">
    <property type="entry name" value="Hydantoin permease"/>
    <property type="match status" value="1"/>
</dbReference>
<gene>
    <name evidence="8" type="ORF">BJP25_20930</name>
</gene>
<dbReference type="STRING" id="1193682.BJP25_20930"/>
<dbReference type="InterPro" id="IPR001248">
    <property type="entry name" value="Pur-cyt_permease"/>
</dbReference>
<feature type="transmembrane region" description="Helical" evidence="7">
    <location>
        <begin position="262"/>
        <end position="281"/>
    </location>
</feature>
<evidence type="ECO:0000256" key="6">
    <source>
        <dbReference type="SAM" id="MobiDB-lite"/>
    </source>
</evidence>
<name>A0A1Q9LKF6_9PSEU</name>
<dbReference type="Pfam" id="PF02133">
    <property type="entry name" value="Transp_cyt_pur"/>
    <property type="match status" value="1"/>
</dbReference>
<dbReference type="GO" id="GO:0005886">
    <property type="term" value="C:plasma membrane"/>
    <property type="evidence" value="ECO:0007669"/>
    <property type="project" value="TreeGrafter"/>
</dbReference>
<evidence type="ECO:0000256" key="3">
    <source>
        <dbReference type="ARBA" id="ARBA00022692"/>
    </source>
</evidence>
<sequence>MSDTALPYQEHPRPLPPGASTGHDDLVEAAGAPVGGGLVKPGYDPRLTNEDLAPLKKQTWGSYNIFAFWMSDVHSVGGYVTAGSLFALGLSSWQVLVALLIGISVVYLFCNWVAKPSQRAGVPYPVICRASFGVLGANVPAIIRGLIAVAWYGIQTYLASAALDVVLLKLFPGLLPYAQVEQYGFAGLPLLGWGTFALLWVLQAAVFWTGMETIRRFIDFCGPAVYVVMFVLAGYLLVKAGWGAVDLNLGEVEHTGLDSIPVMLGAIALVVSYFSGPMLNFGDFSRYGKDFAAVKRGNLLGLPLNFLVFSILVVVTASLTVPVFGELITDPVATVARIDSTFAIVLGALTFTTATIGINIVANFISPAFDFSNVNPQRISWRAGGMIAAVGSVLITPWNLYNNPEVIHYTLETLGAFIGPLFGVLIADYYLVRKQEVVVDDLFTLKPTGRYHYRRGYNPAAIAATVVGAVVAMVPVLWQSGPGMATASQYSWFIGMLLGLGTYLLAAPAFRVAEQSRVGAAEPEVVEV</sequence>
<dbReference type="GO" id="GO:0015205">
    <property type="term" value="F:nucleobase transmembrane transporter activity"/>
    <property type="evidence" value="ECO:0007669"/>
    <property type="project" value="TreeGrafter"/>
</dbReference>
<feature type="transmembrane region" description="Helical" evidence="7">
    <location>
        <begin position="65"/>
        <end position="87"/>
    </location>
</feature>
<dbReference type="OrthoDB" id="6083029at2"/>
<comment type="caution">
    <text evidence="8">The sequence shown here is derived from an EMBL/GenBank/DDBJ whole genome shotgun (WGS) entry which is preliminary data.</text>
</comment>
<keyword evidence="5 7" id="KW-0472">Membrane</keyword>
<evidence type="ECO:0000256" key="4">
    <source>
        <dbReference type="ARBA" id="ARBA00022989"/>
    </source>
</evidence>
<evidence type="ECO:0000256" key="2">
    <source>
        <dbReference type="ARBA" id="ARBA00008974"/>
    </source>
</evidence>
<feature type="transmembrane region" description="Helical" evidence="7">
    <location>
        <begin position="220"/>
        <end position="242"/>
    </location>
</feature>
<feature type="transmembrane region" description="Helical" evidence="7">
    <location>
        <begin position="302"/>
        <end position="321"/>
    </location>
</feature>
<dbReference type="CDD" id="cd11555">
    <property type="entry name" value="SLC-NCS1sbd_u1"/>
    <property type="match status" value="1"/>
</dbReference>
<dbReference type="AlphaFoldDB" id="A0A1Q9LKF6"/>
<feature type="region of interest" description="Disordered" evidence="6">
    <location>
        <begin position="1"/>
        <end position="22"/>
    </location>
</feature>
<dbReference type="EMBL" id="MKQR01000016">
    <property type="protein sequence ID" value="OLR92531.1"/>
    <property type="molecule type" value="Genomic_DNA"/>
</dbReference>
<comment type="subcellular location">
    <subcellularLocation>
        <location evidence="1">Membrane</location>
        <topology evidence="1">Multi-pass membrane protein</topology>
    </subcellularLocation>
</comment>
<feature type="transmembrane region" description="Helical" evidence="7">
    <location>
        <begin position="490"/>
        <end position="510"/>
    </location>
</feature>
<dbReference type="Proteomes" id="UP000186040">
    <property type="component" value="Unassembled WGS sequence"/>
</dbReference>
<evidence type="ECO:0000256" key="7">
    <source>
        <dbReference type="SAM" id="Phobius"/>
    </source>
</evidence>
<dbReference type="PANTHER" id="PTHR30618:SF6">
    <property type="entry name" value="NCS1 FAMILY NUCLEOBASE:CATION SYMPORTER-1"/>
    <property type="match status" value="1"/>
</dbReference>
<keyword evidence="4 7" id="KW-1133">Transmembrane helix</keyword>
<organism evidence="8 9">
    <name type="scientific">Actinokineospora bangkokensis</name>
    <dbReference type="NCBI Taxonomy" id="1193682"/>
    <lineage>
        <taxon>Bacteria</taxon>
        <taxon>Bacillati</taxon>
        <taxon>Actinomycetota</taxon>
        <taxon>Actinomycetes</taxon>
        <taxon>Pseudonocardiales</taxon>
        <taxon>Pseudonocardiaceae</taxon>
        <taxon>Actinokineospora</taxon>
    </lineage>
</organism>
<evidence type="ECO:0000256" key="1">
    <source>
        <dbReference type="ARBA" id="ARBA00004141"/>
    </source>
</evidence>
<feature type="transmembrane region" description="Helical" evidence="7">
    <location>
        <begin position="460"/>
        <end position="478"/>
    </location>
</feature>
<comment type="similarity">
    <text evidence="2">Belongs to the purine-cytosine permease (2.A.39) family.</text>
</comment>
<feature type="transmembrane region" description="Helical" evidence="7">
    <location>
        <begin position="341"/>
        <end position="362"/>
    </location>
</feature>
<dbReference type="PANTHER" id="PTHR30618">
    <property type="entry name" value="NCS1 FAMILY PURINE/PYRIMIDINE TRANSPORTER"/>
    <property type="match status" value="1"/>
</dbReference>
<evidence type="ECO:0000256" key="5">
    <source>
        <dbReference type="ARBA" id="ARBA00023136"/>
    </source>
</evidence>
<feature type="transmembrane region" description="Helical" evidence="7">
    <location>
        <begin position="413"/>
        <end position="432"/>
    </location>
</feature>
<protein>
    <submittedName>
        <fullName evidence="8">Nitrate reductase</fullName>
    </submittedName>
</protein>
<evidence type="ECO:0000313" key="8">
    <source>
        <dbReference type="EMBL" id="OLR92531.1"/>
    </source>
</evidence>
<feature type="transmembrane region" description="Helical" evidence="7">
    <location>
        <begin position="93"/>
        <end position="114"/>
    </location>
</feature>
<keyword evidence="9" id="KW-1185">Reference proteome</keyword>
<dbReference type="RefSeq" id="WP_075975674.1">
    <property type="nucleotide sequence ID" value="NZ_MKQR01000016.1"/>
</dbReference>
<accession>A0A1Q9LKF6</accession>